<feature type="non-terminal residue" evidence="1">
    <location>
        <position position="101"/>
    </location>
</feature>
<evidence type="ECO:0000313" key="2">
    <source>
        <dbReference type="Proteomes" id="UP000054359"/>
    </source>
</evidence>
<reference evidence="1 2" key="1">
    <citation type="submission" date="2013-11" db="EMBL/GenBank/DDBJ databases">
        <title>Genome sequencing of Stegodyphus mimosarum.</title>
        <authorList>
            <person name="Bechsgaard J."/>
        </authorList>
    </citation>
    <scope>NUCLEOTIDE SEQUENCE [LARGE SCALE GENOMIC DNA]</scope>
</reference>
<gene>
    <name evidence="1" type="ORF">X975_26554</name>
</gene>
<protein>
    <submittedName>
        <fullName evidence="1">Uncharacterized protein</fullName>
    </submittedName>
</protein>
<dbReference type="Proteomes" id="UP000054359">
    <property type="component" value="Unassembled WGS sequence"/>
</dbReference>
<accession>A0A087TEI1</accession>
<name>A0A087TEI1_STEMI</name>
<evidence type="ECO:0000313" key="1">
    <source>
        <dbReference type="EMBL" id="KFM63520.1"/>
    </source>
</evidence>
<proteinExistence type="predicted"/>
<organism evidence="1 2">
    <name type="scientific">Stegodyphus mimosarum</name>
    <name type="common">African social velvet spider</name>
    <dbReference type="NCBI Taxonomy" id="407821"/>
    <lineage>
        <taxon>Eukaryota</taxon>
        <taxon>Metazoa</taxon>
        <taxon>Ecdysozoa</taxon>
        <taxon>Arthropoda</taxon>
        <taxon>Chelicerata</taxon>
        <taxon>Arachnida</taxon>
        <taxon>Araneae</taxon>
        <taxon>Araneomorphae</taxon>
        <taxon>Entelegynae</taxon>
        <taxon>Eresoidea</taxon>
        <taxon>Eresidae</taxon>
        <taxon>Stegodyphus</taxon>
    </lineage>
</organism>
<dbReference type="AlphaFoldDB" id="A0A087TEI1"/>
<keyword evidence="2" id="KW-1185">Reference proteome</keyword>
<sequence length="101" mass="11886">MLMVLIFQLEKQTRWLGKLISKILNELKILQKNLKKPAEVERTLHSLCKFYLILEQLRHIVLKRPRMIICTKNIAKNTIKQLSLSGFPQKETNPHQNKVAI</sequence>
<dbReference type="EMBL" id="KK114857">
    <property type="protein sequence ID" value="KFM63520.1"/>
    <property type="molecule type" value="Genomic_DNA"/>
</dbReference>